<reference evidence="1" key="1">
    <citation type="submission" date="2019-10" db="EMBL/GenBank/DDBJ databases">
        <authorList>
            <consortium name="DOE Joint Genome Institute"/>
            <person name="Kuo A."/>
            <person name="Miyauchi S."/>
            <person name="Kiss E."/>
            <person name="Drula E."/>
            <person name="Kohler A."/>
            <person name="Sanchez-Garcia M."/>
            <person name="Andreopoulos B."/>
            <person name="Barry K.W."/>
            <person name="Bonito G."/>
            <person name="Buee M."/>
            <person name="Carver A."/>
            <person name="Chen C."/>
            <person name="Cichocki N."/>
            <person name="Clum A."/>
            <person name="Culley D."/>
            <person name="Crous P.W."/>
            <person name="Fauchery L."/>
            <person name="Girlanda M."/>
            <person name="Hayes R."/>
            <person name="Keri Z."/>
            <person name="LaButti K."/>
            <person name="Lipzen A."/>
            <person name="Lombard V."/>
            <person name="Magnuson J."/>
            <person name="Maillard F."/>
            <person name="Morin E."/>
            <person name="Murat C."/>
            <person name="Nolan M."/>
            <person name="Ohm R."/>
            <person name="Pangilinan J."/>
            <person name="Pereira M."/>
            <person name="Perotto S."/>
            <person name="Peter M."/>
            <person name="Riley R."/>
            <person name="Sitrit Y."/>
            <person name="Stielow B."/>
            <person name="Szollosi G."/>
            <person name="Zifcakova L."/>
            <person name="Stursova M."/>
            <person name="Spatafora J.W."/>
            <person name="Tedersoo L."/>
            <person name="Vaario L.-M."/>
            <person name="Yamada A."/>
            <person name="Yan M."/>
            <person name="Wang P."/>
            <person name="Xu J."/>
            <person name="Bruns T."/>
            <person name="Baldrian P."/>
            <person name="Vilgalys R."/>
            <person name="Henrissat B."/>
            <person name="Grigoriev I.V."/>
            <person name="Hibbett D."/>
            <person name="Nagy L.G."/>
            <person name="Martin F.M."/>
        </authorList>
    </citation>
    <scope>NUCLEOTIDE SEQUENCE</scope>
    <source>
        <strain evidence="1">Prilba</strain>
    </source>
</reference>
<dbReference type="Proteomes" id="UP000759537">
    <property type="component" value="Unassembled WGS sequence"/>
</dbReference>
<evidence type="ECO:0000313" key="1">
    <source>
        <dbReference type="EMBL" id="KAF8469437.1"/>
    </source>
</evidence>
<accession>A0A9P5MQX8</accession>
<protein>
    <submittedName>
        <fullName evidence="1">Uncharacterized protein</fullName>
    </submittedName>
</protein>
<keyword evidence="2" id="KW-1185">Reference proteome</keyword>
<dbReference type="AlphaFoldDB" id="A0A9P5MQX8"/>
<reference evidence="1" key="2">
    <citation type="journal article" date="2020" name="Nat. Commun.">
        <title>Large-scale genome sequencing of mycorrhizal fungi provides insights into the early evolution of symbiotic traits.</title>
        <authorList>
            <person name="Miyauchi S."/>
            <person name="Kiss E."/>
            <person name="Kuo A."/>
            <person name="Drula E."/>
            <person name="Kohler A."/>
            <person name="Sanchez-Garcia M."/>
            <person name="Morin E."/>
            <person name="Andreopoulos B."/>
            <person name="Barry K.W."/>
            <person name="Bonito G."/>
            <person name="Buee M."/>
            <person name="Carver A."/>
            <person name="Chen C."/>
            <person name="Cichocki N."/>
            <person name="Clum A."/>
            <person name="Culley D."/>
            <person name="Crous P.W."/>
            <person name="Fauchery L."/>
            <person name="Girlanda M."/>
            <person name="Hayes R.D."/>
            <person name="Keri Z."/>
            <person name="LaButti K."/>
            <person name="Lipzen A."/>
            <person name="Lombard V."/>
            <person name="Magnuson J."/>
            <person name="Maillard F."/>
            <person name="Murat C."/>
            <person name="Nolan M."/>
            <person name="Ohm R.A."/>
            <person name="Pangilinan J."/>
            <person name="Pereira M.F."/>
            <person name="Perotto S."/>
            <person name="Peter M."/>
            <person name="Pfister S."/>
            <person name="Riley R."/>
            <person name="Sitrit Y."/>
            <person name="Stielow J.B."/>
            <person name="Szollosi G."/>
            <person name="Zifcakova L."/>
            <person name="Stursova M."/>
            <person name="Spatafora J.W."/>
            <person name="Tedersoo L."/>
            <person name="Vaario L.M."/>
            <person name="Yamada A."/>
            <person name="Yan M."/>
            <person name="Wang P."/>
            <person name="Xu J."/>
            <person name="Bruns T."/>
            <person name="Baldrian P."/>
            <person name="Vilgalys R."/>
            <person name="Dunand C."/>
            <person name="Henrissat B."/>
            <person name="Grigoriev I.V."/>
            <person name="Hibbett D."/>
            <person name="Nagy L.G."/>
            <person name="Martin F.M."/>
        </authorList>
    </citation>
    <scope>NUCLEOTIDE SEQUENCE</scope>
    <source>
        <strain evidence="1">Prilba</strain>
    </source>
</reference>
<evidence type="ECO:0000313" key="2">
    <source>
        <dbReference type="Proteomes" id="UP000759537"/>
    </source>
</evidence>
<gene>
    <name evidence="1" type="ORF">DFH94DRAFT_224513</name>
</gene>
<proteinExistence type="predicted"/>
<organism evidence="1 2">
    <name type="scientific">Russula ochroleuca</name>
    <dbReference type="NCBI Taxonomy" id="152965"/>
    <lineage>
        <taxon>Eukaryota</taxon>
        <taxon>Fungi</taxon>
        <taxon>Dikarya</taxon>
        <taxon>Basidiomycota</taxon>
        <taxon>Agaricomycotina</taxon>
        <taxon>Agaricomycetes</taxon>
        <taxon>Russulales</taxon>
        <taxon>Russulaceae</taxon>
        <taxon>Russula</taxon>
    </lineage>
</organism>
<dbReference type="OrthoDB" id="3256727at2759"/>
<dbReference type="EMBL" id="WHVB01000028">
    <property type="protein sequence ID" value="KAF8469437.1"/>
    <property type="molecule type" value="Genomic_DNA"/>
</dbReference>
<sequence length="186" mass="21383">MAIDEEYPVLEYLIMAQSSEDHSTALVLPETFQAPHLRHLMLLGFALPIRSRLLATVVGLITLSLYMDPSTYFQPSTLLQWISLMPQLEMLLIASLFPVPLHRDVETQLMHTSITTYFTLPNLRWFAFQGGSAYLEAVVSRITTPLLEKFSIEFFKQITFSVPRLAQFMNCNKAPQVRQCQVRVFR</sequence>
<comment type="caution">
    <text evidence="1">The sequence shown here is derived from an EMBL/GenBank/DDBJ whole genome shotgun (WGS) entry which is preliminary data.</text>
</comment>
<name>A0A9P5MQX8_9AGAM</name>